<evidence type="ECO:0000256" key="5">
    <source>
        <dbReference type="ARBA" id="ARBA00015611"/>
    </source>
</evidence>
<feature type="binding site" evidence="16">
    <location>
        <position position="290"/>
    </location>
    <ligand>
        <name>Zn(2+)</name>
        <dbReference type="ChEBI" id="CHEBI:29105"/>
        <note>catalytic</note>
    </ligand>
</feature>
<keyword evidence="6" id="KW-0963">Cytoplasm</keyword>
<dbReference type="Gene3D" id="3.30.2010.30">
    <property type="match status" value="1"/>
</dbReference>
<dbReference type="GO" id="GO:0005737">
    <property type="term" value="C:cytoplasm"/>
    <property type="evidence" value="ECO:0007669"/>
    <property type="project" value="UniProtKB-SubCell"/>
</dbReference>
<dbReference type="Gene3D" id="1.25.40.320">
    <property type="entry name" value="Peptidase M1, leukotriene A4 hydrolase/aminopeptidase C-terminal domain"/>
    <property type="match status" value="1"/>
</dbReference>
<dbReference type="InterPro" id="IPR038502">
    <property type="entry name" value="M1_LTA-4_hydro/amino_C_sf"/>
</dbReference>
<evidence type="ECO:0000256" key="9">
    <source>
        <dbReference type="ARBA" id="ARBA00022801"/>
    </source>
</evidence>
<keyword evidence="7" id="KW-0645">Protease</keyword>
<evidence type="ECO:0000256" key="13">
    <source>
        <dbReference type="ARBA" id="ARBA00031533"/>
    </source>
</evidence>
<dbReference type="SUPFAM" id="SSF55486">
    <property type="entry name" value="Metalloproteases ('zincins'), catalytic domain"/>
    <property type="match status" value="1"/>
</dbReference>
<evidence type="ECO:0000256" key="15">
    <source>
        <dbReference type="PIRSR" id="PIRSR634015-2"/>
    </source>
</evidence>
<dbReference type="InterPro" id="IPR049980">
    <property type="entry name" value="LTA4H_cat"/>
</dbReference>
<evidence type="ECO:0000259" key="17">
    <source>
        <dbReference type="SMART" id="SM01263"/>
    </source>
</evidence>
<dbReference type="Gene3D" id="2.60.40.1730">
    <property type="entry name" value="tricorn interacting facor f3 domain"/>
    <property type="match status" value="1"/>
</dbReference>
<dbReference type="InterPro" id="IPR016024">
    <property type="entry name" value="ARM-type_fold"/>
</dbReference>
<comment type="subcellular location">
    <subcellularLocation>
        <location evidence="2">Cytoplasm</location>
    </subcellularLocation>
</comment>
<dbReference type="FunFam" id="3.30.2010.30:FF:000001">
    <property type="entry name" value="Leukotriene A(4) hydrolase"/>
    <property type="match status" value="1"/>
</dbReference>
<evidence type="ECO:0000256" key="8">
    <source>
        <dbReference type="ARBA" id="ARBA00022723"/>
    </source>
</evidence>
<feature type="binding site" evidence="15">
    <location>
        <begin position="134"/>
        <end position="136"/>
    </location>
    <ligand>
        <name>a peptide</name>
        <dbReference type="ChEBI" id="CHEBI:60466"/>
    </ligand>
</feature>
<feature type="binding site" evidence="16">
    <location>
        <position position="313"/>
    </location>
    <ligand>
        <name>Zn(2+)</name>
        <dbReference type="ChEBI" id="CHEBI:29105"/>
        <note>catalytic</note>
    </ligand>
</feature>
<evidence type="ECO:0000256" key="14">
    <source>
        <dbReference type="PIRSR" id="PIRSR634015-1"/>
    </source>
</evidence>
<dbReference type="SMART" id="SM01263">
    <property type="entry name" value="Leuk-A4-hydro_C"/>
    <property type="match status" value="1"/>
</dbReference>
<accession>A0A3N0GPV1</accession>
<dbReference type="GO" id="GO:0008237">
    <property type="term" value="F:metallopeptidase activity"/>
    <property type="evidence" value="ECO:0007669"/>
    <property type="project" value="UniProtKB-KW"/>
</dbReference>
<dbReference type="InterPro" id="IPR027268">
    <property type="entry name" value="Peptidase_M4/M1_CTD_sf"/>
</dbReference>
<dbReference type="OrthoDB" id="3885507at2"/>
<feature type="active site" description="Proton donor" evidence="14">
    <location>
        <position position="376"/>
    </location>
</feature>
<dbReference type="AlphaFoldDB" id="A0A3N0GPV1"/>
<dbReference type="InterPro" id="IPR042097">
    <property type="entry name" value="Aminopeptidase_N-like_N_sf"/>
</dbReference>
<dbReference type="InterPro" id="IPR034015">
    <property type="entry name" value="M1_LTA4H"/>
</dbReference>
<dbReference type="SUPFAM" id="SSF63737">
    <property type="entry name" value="Leukotriene A4 hydrolase N-terminal domain"/>
    <property type="match status" value="1"/>
</dbReference>
<feature type="binding site" evidence="15">
    <location>
        <begin position="261"/>
        <end position="266"/>
    </location>
    <ligand>
        <name>a peptide</name>
        <dbReference type="ChEBI" id="CHEBI:60466"/>
    </ligand>
</feature>
<name>A0A3N0GPV1_9ACTN</name>
<keyword evidence="11" id="KW-0482">Metalloprotease</keyword>
<evidence type="ECO:0000313" key="18">
    <source>
        <dbReference type="EMBL" id="RNM14431.1"/>
    </source>
</evidence>
<comment type="caution">
    <text evidence="18">The sequence shown here is derived from an EMBL/GenBank/DDBJ whole genome shotgun (WGS) entry which is preliminary data.</text>
</comment>
<protein>
    <recommendedName>
        <fullName evidence="5">Aminopeptidase N</fullName>
        <ecNumber evidence="4">3.4.11.2</ecNumber>
    </recommendedName>
    <alternativeName>
        <fullName evidence="12">Alanine aminopeptidase</fullName>
    </alternativeName>
    <alternativeName>
        <fullName evidence="13">Lysyl aminopeptidase</fullName>
    </alternativeName>
</protein>
<evidence type="ECO:0000256" key="12">
    <source>
        <dbReference type="ARBA" id="ARBA00029811"/>
    </source>
</evidence>
<dbReference type="GO" id="GO:0006508">
    <property type="term" value="P:proteolysis"/>
    <property type="evidence" value="ECO:0007669"/>
    <property type="project" value="UniProtKB-KW"/>
</dbReference>
<sequence length="600" mass="66745">MGQAEEPLLPDDPHSYSRAREVAVRHLSLDLEVDFESRSLAGSVRLDLDRHAPDASELVLDTWQLEVGDVTLGDGSRAAYELGEHDPLLGSPLRVRIGDADSVVVHYRTHPEARALQWLEAEQTSSGHPFLFTQSQAILARSWVPLQDSPAVRFSYDATVRVPPQLLALMSAGNPTARNGDGVHRFSMPQRVPSYLMALAVGDLEFRSTGPRSGVYAEPDVVDAAAWEFADTEQMIDAVQRRFGGYRWDRYDLLVAPASFPFGGMENPRLTFLTPTLLAGDRSLVSVVAHELAHSWSGNLVTNATWNDLWLNEGFTEYLETRIVEDVYGERFATMILQLYRQELLSALPRLDPRDTWLEQDLAGRDADDAAGPVAYHKGSLFLSMLEQVVGRERLDAFLTAYFDRYAFRSMDTPTFVGHLRAELLDPAGVTPEQVQLEAWLHGPGLPDNAPVWHSEAFADVDRAVEALVAGRVAAEVDVSGWSPHEWIHLLRALPDDPGAGLLADLDETFGLSESRNSEILFTWLRYAVESGHVFDSLRADRALADFLRRQGRIKFLRPLYTALVETDAGRARAREIYAVARPGYHAVAAGVVDRILDRS</sequence>
<dbReference type="GO" id="GO:0016285">
    <property type="term" value="F:alanyl aminopeptidase activity"/>
    <property type="evidence" value="ECO:0007669"/>
    <property type="project" value="UniProtKB-EC"/>
</dbReference>
<keyword evidence="10 16" id="KW-0862">Zinc</keyword>
<dbReference type="Gene3D" id="1.10.390.10">
    <property type="entry name" value="Neutral Protease Domain 2"/>
    <property type="match status" value="1"/>
</dbReference>
<feature type="binding site" evidence="15">
    <location>
        <begin position="553"/>
        <end position="555"/>
    </location>
    <ligand>
        <name>a peptide</name>
        <dbReference type="ChEBI" id="CHEBI:60466"/>
    </ligand>
</feature>
<feature type="domain" description="Peptidase M1 leukotriene A4 hydrolase/aminopeptidase C-terminal" evidence="17">
    <location>
        <begin position="455"/>
        <end position="597"/>
    </location>
</feature>
<dbReference type="PANTHER" id="PTHR45726">
    <property type="entry name" value="LEUKOTRIENE A-4 HYDROLASE"/>
    <property type="match status" value="1"/>
</dbReference>
<dbReference type="InterPro" id="IPR014782">
    <property type="entry name" value="Peptidase_M1_dom"/>
</dbReference>
<reference evidence="18 19" key="1">
    <citation type="submission" date="2018-11" db="EMBL/GenBank/DDBJ databases">
        <authorList>
            <person name="Li F."/>
        </authorList>
    </citation>
    <scope>NUCLEOTIDE SEQUENCE [LARGE SCALE GENOMIC DNA]</scope>
    <source>
        <strain evidence="18 19">Gsoil 818</strain>
    </source>
</reference>
<evidence type="ECO:0000256" key="4">
    <source>
        <dbReference type="ARBA" id="ARBA00012564"/>
    </source>
</evidence>
<feature type="active site" description="Proton acceptor" evidence="14">
    <location>
        <position position="291"/>
    </location>
</feature>
<dbReference type="Pfam" id="PF01433">
    <property type="entry name" value="Peptidase_M1"/>
    <property type="match status" value="1"/>
</dbReference>
<comment type="similarity">
    <text evidence="3">Belongs to the peptidase M1 family.</text>
</comment>
<dbReference type="InterPro" id="IPR045357">
    <property type="entry name" value="Aminopeptidase_N-like_N"/>
</dbReference>
<dbReference type="PRINTS" id="PR00756">
    <property type="entry name" value="ALADIPTASE"/>
</dbReference>
<dbReference type="Proteomes" id="UP000279994">
    <property type="component" value="Unassembled WGS sequence"/>
</dbReference>
<evidence type="ECO:0000256" key="10">
    <source>
        <dbReference type="ARBA" id="ARBA00022833"/>
    </source>
</evidence>
<evidence type="ECO:0000256" key="11">
    <source>
        <dbReference type="ARBA" id="ARBA00023049"/>
    </source>
</evidence>
<dbReference type="SUPFAM" id="SSF48371">
    <property type="entry name" value="ARM repeat"/>
    <property type="match status" value="1"/>
</dbReference>
<dbReference type="InterPro" id="IPR001930">
    <property type="entry name" value="Peptidase_M1"/>
</dbReference>
<dbReference type="GO" id="GO:0008270">
    <property type="term" value="F:zinc ion binding"/>
    <property type="evidence" value="ECO:0007669"/>
    <property type="project" value="InterPro"/>
</dbReference>
<keyword evidence="8 16" id="KW-0479">Metal-binding</keyword>
<evidence type="ECO:0000256" key="3">
    <source>
        <dbReference type="ARBA" id="ARBA00010136"/>
    </source>
</evidence>
<proteinExistence type="inferred from homology"/>
<evidence type="ECO:0000256" key="7">
    <source>
        <dbReference type="ARBA" id="ARBA00022670"/>
    </source>
</evidence>
<comment type="cofactor">
    <cofactor evidence="16">
        <name>Zn(2+)</name>
        <dbReference type="ChEBI" id="CHEBI:29105"/>
    </cofactor>
    <text evidence="16">Binds 1 zinc ion per subunit.</text>
</comment>
<dbReference type="Pfam" id="PF17900">
    <property type="entry name" value="Peptidase_M1_N"/>
    <property type="match status" value="1"/>
</dbReference>
<organism evidence="18 19">
    <name type="scientific">Nocardioides pocheonensis</name>
    <dbReference type="NCBI Taxonomy" id="661485"/>
    <lineage>
        <taxon>Bacteria</taxon>
        <taxon>Bacillati</taxon>
        <taxon>Actinomycetota</taxon>
        <taxon>Actinomycetes</taxon>
        <taxon>Propionibacteriales</taxon>
        <taxon>Nocardioidaceae</taxon>
        <taxon>Nocardioides</taxon>
    </lineage>
</organism>
<dbReference type="Pfam" id="PF09127">
    <property type="entry name" value="Leuk-A4-hydro_C"/>
    <property type="match status" value="1"/>
</dbReference>
<dbReference type="InterPro" id="IPR015211">
    <property type="entry name" value="Peptidase_M1_C"/>
</dbReference>
<gene>
    <name evidence="18" type="ORF">EFL26_14725</name>
</gene>
<evidence type="ECO:0000313" key="19">
    <source>
        <dbReference type="Proteomes" id="UP000279994"/>
    </source>
</evidence>
<evidence type="ECO:0000256" key="1">
    <source>
        <dbReference type="ARBA" id="ARBA00000098"/>
    </source>
</evidence>
<comment type="catalytic activity">
    <reaction evidence="1">
        <text>Release of an N-terminal amino acid, Xaa-|-Yaa- from a peptide, amide or arylamide. Xaa is preferably Ala, but may be most amino acids including Pro (slow action). When a terminal hydrophobic residue is followed by a prolyl residue, the two may be released as an intact Xaa-Pro dipeptide.</text>
        <dbReference type="EC" id="3.4.11.2"/>
    </reaction>
</comment>
<dbReference type="EMBL" id="RJSF01000040">
    <property type="protein sequence ID" value="RNM14431.1"/>
    <property type="molecule type" value="Genomic_DNA"/>
</dbReference>
<evidence type="ECO:0000256" key="6">
    <source>
        <dbReference type="ARBA" id="ARBA00022490"/>
    </source>
</evidence>
<dbReference type="EC" id="3.4.11.2" evidence="4"/>
<dbReference type="CDD" id="cd09599">
    <property type="entry name" value="M1_LTA4H"/>
    <property type="match status" value="1"/>
</dbReference>
<dbReference type="PANTHER" id="PTHR45726:SF3">
    <property type="entry name" value="LEUKOTRIENE A-4 HYDROLASE"/>
    <property type="match status" value="1"/>
</dbReference>
<evidence type="ECO:0000256" key="2">
    <source>
        <dbReference type="ARBA" id="ARBA00004496"/>
    </source>
</evidence>
<feature type="binding site" evidence="16">
    <location>
        <position position="294"/>
    </location>
    <ligand>
        <name>Zn(2+)</name>
        <dbReference type="ChEBI" id="CHEBI:29105"/>
        <note>catalytic</note>
    </ligand>
</feature>
<evidence type="ECO:0000256" key="16">
    <source>
        <dbReference type="PIRSR" id="PIRSR634015-3"/>
    </source>
</evidence>
<keyword evidence="19" id="KW-1185">Reference proteome</keyword>
<keyword evidence="9" id="KW-0378">Hydrolase</keyword>